<evidence type="ECO:0000313" key="7">
    <source>
        <dbReference type="Proteomes" id="UP001295684"/>
    </source>
</evidence>
<feature type="transmembrane region" description="Helical" evidence="5">
    <location>
        <begin position="40"/>
        <end position="64"/>
    </location>
</feature>
<evidence type="ECO:0000256" key="1">
    <source>
        <dbReference type="ARBA" id="ARBA00004141"/>
    </source>
</evidence>
<dbReference type="Proteomes" id="UP001295684">
    <property type="component" value="Unassembled WGS sequence"/>
</dbReference>
<accession>A0AAD1XWS6</accession>
<comment type="caution">
    <text evidence="6">The sequence shown here is derived from an EMBL/GenBank/DDBJ whole genome shotgun (WGS) entry which is preliminary data.</text>
</comment>
<feature type="transmembrane region" description="Helical" evidence="5">
    <location>
        <begin position="132"/>
        <end position="151"/>
    </location>
</feature>
<feature type="transmembrane region" description="Helical" evidence="5">
    <location>
        <begin position="7"/>
        <end position="34"/>
    </location>
</feature>
<dbReference type="EMBL" id="CAMPGE010022398">
    <property type="protein sequence ID" value="CAI2380442.1"/>
    <property type="molecule type" value="Genomic_DNA"/>
</dbReference>
<dbReference type="AlphaFoldDB" id="A0AAD1XWS6"/>
<evidence type="ECO:0000256" key="5">
    <source>
        <dbReference type="SAM" id="Phobius"/>
    </source>
</evidence>
<feature type="transmembrane region" description="Helical" evidence="5">
    <location>
        <begin position="71"/>
        <end position="94"/>
    </location>
</feature>
<reference evidence="6" key="1">
    <citation type="submission" date="2023-07" db="EMBL/GenBank/DDBJ databases">
        <authorList>
            <consortium name="AG Swart"/>
            <person name="Singh M."/>
            <person name="Singh A."/>
            <person name="Seah K."/>
            <person name="Emmerich C."/>
        </authorList>
    </citation>
    <scope>NUCLEOTIDE SEQUENCE</scope>
    <source>
        <strain evidence="6">DP1</strain>
    </source>
</reference>
<organism evidence="6 7">
    <name type="scientific">Euplotes crassus</name>
    <dbReference type="NCBI Taxonomy" id="5936"/>
    <lineage>
        <taxon>Eukaryota</taxon>
        <taxon>Sar</taxon>
        <taxon>Alveolata</taxon>
        <taxon>Ciliophora</taxon>
        <taxon>Intramacronucleata</taxon>
        <taxon>Spirotrichea</taxon>
        <taxon>Hypotrichia</taxon>
        <taxon>Euplotida</taxon>
        <taxon>Euplotidae</taxon>
        <taxon>Moneuplotes</taxon>
    </lineage>
</organism>
<keyword evidence="3 5" id="KW-1133">Transmembrane helix</keyword>
<keyword evidence="4 5" id="KW-0472">Membrane</keyword>
<gene>
    <name evidence="6" type="ORF">ECRASSUSDP1_LOCUS21876</name>
</gene>
<evidence type="ECO:0000256" key="4">
    <source>
        <dbReference type="ARBA" id="ARBA00023136"/>
    </source>
</evidence>
<evidence type="ECO:0000256" key="3">
    <source>
        <dbReference type="ARBA" id="ARBA00022989"/>
    </source>
</evidence>
<dbReference type="Pfam" id="PF00335">
    <property type="entry name" value="Tetraspanin"/>
    <property type="match status" value="1"/>
</dbReference>
<dbReference type="InterPro" id="IPR018499">
    <property type="entry name" value="Tetraspanin/Peripherin"/>
</dbReference>
<dbReference type="GO" id="GO:0016020">
    <property type="term" value="C:membrane"/>
    <property type="evidence" value="ECO:0007669"/>
    <property type="project" value="UniProtKB-SubCell"/>
</dbReference>
<name>A0AAD1XWS6_EUPCR</name>
<protein>
    <submittedName>
        <fullName evidence="6">Uncharacterized protein</fullName>
    </submittedName>
</protein>
<evidence type="ECO:0000256" key="2">
    <source>
        <dbReference type="ARBA" id="ARBA00022692"/>
    </source>
</evidence>
<keyword evidence="7" id="KW-1185">Reference proteome</keyword>
<proteinExistence type="predicted"/>
<comment type="subcellular location">
    <subcellularLocation>
        <location evidence="1">Membrane</location>
        <topology evidence="1">Multi-pass membrane protein</topology>
    </subcellularLocation>
</comment>
<keyword evidence="2 5" id="KW-0812">Transmembrane</keyword>
<evidence type="ECO:0000313" key="6">
    <source>
        <dbReference type="EMBL" id="CAI2380442.1"/>
    </source>
</evidence>
<sequence length="208" mass="23802">MKSGNTCLFYIFAFLNFLLLIIALAVGGSGIYLWVVTHSINIFSISFMGAGVFILLLAVCSFCLRHSTFRLSIYCFILLILSSIMVAALVGFLVKREQVLDWASDHIKEEKDSEAWKEARERIEDNVDISKYILIATTAVTVLVLLFGMFYRCSVSSNKSDHYETMRHQQRYDKVSGEIHTAQLRREEKQRLYAEKYGLSSVNNNQML</sequence>